<keyword evidence="5" id="KW-0234">DNA repair</keyword>
<keyword evidence="3" id="KW-0067">ATP-binding</keyword>
<keyword evidence="4" id="KW-0238">DNA-binding</keyword>
<dbReference type="PROSITE" id="PS00486">
    <property type="entry name" value="DNA_MISMATCH_REPAIR_2"/>
    <property type="match status" value="1"/>
</dbReference>
<dbReference type="SUPFAM" id="SSF52540">
    <property type="entry name" value="P-loop containing nucleoside triphosphate hydrolases"/>
    <property type="match status" value="1"/>
</dbReference>
<dbReference type="SMART" id="SM00533">
    <property type="entry name" value="MUTSd"/>
    <property type="match status" value="1"/>
</dbReference>
<dbReference type="InterPro" id="IPR036187">
    <property type="entry name" value="DNA_mismatch_repair_MutS_sf"/>
</dbReference>
<dbReference type="GO" id="GO:0006312">
    <property type="term" value="P:mitotic recombination"/>
    <property type="evidence" value="ECO:0007669"/>
    <property type="project" value="TreeGrafter"/>
</dbReference>
<protein>
    <submittedName>
        <fullName evidence="7">Msh2, mismatch repair ATPase</fullName>
    </submittedName>
</protein>
<keyword evidence="2" id="KW-0547">Nucleotide-binding</keyword>
<dbReference type="PANTHER" id="PTHR11361">
    <property type="entry name" value="DNA MISMATCH REPAIR PROTEIN MUTS FAMILY MEMBER"/>
    <property type="match status" value="1"/>
</dbReference>
<dbReference type="InterPro" id="IPR027417">
    <property type="entry name" value="P-loop_NTPase"/>
</dbReference>
<dbReference type="GO" id="GO:0032301">
    <property type="term" value="C:MutSalpha complex"/>
    <property type="evidence" value="ECO:0007669"/>
    <property type="project" value="TreeGrafter"/>
</dbReference>
<dbReference type="InterPro" id="IPR007861">
    <property type="entry name" value="DNA_mismatch_repair_MutS_clamp"/>
</dbReference>
<keyword evidence="5" id="KW-0227">DNA damage</keyword>
<keyword evidence="8" id="KW-1185">Reference proteome</keyword>
<evidence type="ECO:0000256" key="2">
    <source>
        <dbReference type="ARBA" id="ARBA00022741"/>
    </source>
</evidence>
<dbReference type="EMBL" id="LXWW01000039">
    <property type="protein sequence ID" value="OAO17246.1"/>
    <property type="molecule type" value="Genomic_DNA"/>
</dbReference>
<dbReference type="AlphaFoldDB" id="A0A196SLT9"/>
<dbReference type="Pfam" id="PF00488">
    <property type="entry name" value="MutS_V"/>
    <property type="match status" value="1"/>
</dbReference>
<dbReference type="InterPro" id="IPR036678">
    <property type="entry name" value="MutS_con_dom_sf"/>
</dbReference>
<feature type="domain" description="DNA mismatch repair proteins mutS family" evidence="6">
    <location>
        <begin position="617"/>
        <end position="633"/>
    </location>
</feature>
<evidence type="ECO:0000256" key="3">
    <source>
        <dbReference type="ARBA" id="ARBA00022840"/>
    </source>
</evidence>
<dbReference type="Gene3D" id="3.40.50.300">
    <property type="entry name" value="P-loop containing nucleotide triphosphate hydrolases"/>
    <property type="match status" value="1"/>
</dbReference>
<dbReference type="STRING" id="478820.A0A196SLT9"/>
<evidence type="ECO:0000313" key="8">
    <source>
        <dbReference type="Proteomes" id="UP000078348"/>
    </source>
</evidence>
<dbReference type="Pfam" id="PF05190">
    <property type="entry name" value="MutS_IV"/>
    <property type="match status" value="1"/>
</dbReference>
<dbReference type="InterPro" id="IPR011184">
    <property type="entry name" value="DNA_mismatch_repair_Msh2"/>
</dbReference>
<proteinExistence type="inferred from homology"/>
<comment type="similarity">
    <text evidence="1">Belongs to the DNA mismatch repair MutS family.</text>
</comment>
<dbReference type="GO" id="GO:0005524">
    <property type="term" value="F:ATP binding"/>
    <property type="evidence" value="ECO:0007669"/>
    <property type="project" value="UniProtKB-KW"/>
</dbReference>
<evidence type="ECO:0000256" key="1">
    <source>
        <dbReference type="ARBA" id="ARBA00006271"/>
    </source>
</evidence>
<dbReference type="Gene3D" id="3.30.420.110">
    <property type="entry name" value="MutS, connector domain"/>
    <property type="match status" value="1"/>
</dbReference>
<evidence type="ECO:0000256" key="5">
    <source>
        <dbReference type="ARBA" id="ARBA00023204"/>
    </source>
</evidence>
<accession>A0A196SLT9</accession>
<dbReference type="Gene3D" id="1.10.1420.10">
    <property type="match status" value="2"/>
</dbReference>
<dbReference type="Proteomes" id="UP000078348">
    <property type="component" value="Unassembled WGS sequence"/>
</dbReference>
<evidence type="ECO:0000259" key="6">
    <source>
        <dbReference type="PROSITE" id="PS00486"/>
    </source>
</evidence>
<dbReference type="InterPro" id="IPR007696">
    <property type="entry name" value="DNA_mismatch_repair_MutS_core"/>
</dbReference>
<dbReference type="GO" id="GO:0140664">
    <property type="term" value="F:ATP-dependent DNA damage sensor activity"/>
    <property type="evidence" value="ECO:0007669"/>
    <property type="project" value="InterPro"/>
</dbReference>
<dbReference type="InterPro" id="IPR000432">
    <property type="entry name" value="DNA_mismatch_repair_MutS_C"/>
</dbReference>
<dbReference type="InterPro" id="IPR045076">
    <property type="entry name" value="MutS"/>
</dbReference>
<evidence type="ECO:0000313" key="7">
    <source>
        <dbReference type="EMBL" id="OAO17246.1"/>
    </source>
</evidence>
<gene>
    <name evidence="7" type="ORF">AV274_1025</name>
</gene>
<comment type="caution">
    <text evidence="7">The sequence shown here is derived from an EMBL/GenBank/DDBJ whole genome shotgun (WGS) entry which is preliminary data.</text>
</comment>
<dbReference type="GO" id="GO:0030983">
    <property type="term" value="F:mismatched DNA binding"/>
    <property type="evidence" value="ECO:0007669"/>
    <property type="project" value="InterPro"/>
</dbReference>
<evidence type="ECO:0000256" key="4">
    <source>
        <dbReference type="ARBA" id="ARBA00023125"/>
    </source>
</evidence>
<organism evidence="7 8">
    <name type="scientific">Blastocystis sp. subtype 1 (strain ATCC 50177 / NandII)</name>
    <dbReference type="NCBI Taxonomy" id="478820"/>
    <lineage>
        <taxon>Eukaryota</taxon>
        <taxon>Sar</taxon>
        <taxon>Stramenopiles</taxon>
        <taxon>Bigyra</taxon>
        <taxon>Opalozoa</taxon>
        <taxon>Opalinata</taxon>
        <taxon>Blastocystidae</taxon>
        <taxon>Blastocystis</taxon>
    </lineage>
</organism>
<dbReference type="PANTHER" id="PTHR11361:SF35">
    <property type="entry name" value="DNA MISMATCH REPAIR PROTEIN MSH2"/>
    <property type="match status" value="1"/>
</dbReference>
<dbReference type="SUPFAM" id="SSF48334">
    <property type="entry name" value="DNA repair protein MutS, domain III"/>
    <property type="match status" value="1"/>
</dbReference>
<sequence>MEEELVVSCALYYTETSQEYAAAIDVSNLKRSNEDRDRALLLLEYQDNMQFNNLETVLIQNDVNCLYTYGSLEKGKLSHIAKLLEHLNIKLKVVKRSAFSNASVEHDLSVLIGEDNLNLHPDILAKPNAMNAASVLLSELQLTSGPYIGRYAIESYSMRDYMRLDKSALSTLNIFPVDRVRDKVSSIFGLLNCTVTAGIGERLLRRWLNQPLVSAEAINRRLDAVQLFIEDQELRDALRGNALKGVIDMEKMCRRLENKKNFKLQDLYNMYQSVCKLDDVINCFEQSQNPLKESIDSLIISPLKELKDGFGPFLEMTEKVIDQKALLLSPPEFMINPNYNETLSEISAKRDEAYGRIMDLFHEFSDRYPGIDLKCERNPRFGFCFRVSSRYNNEVNSIPHVSVLQVLKNGIHFTIDGREDLRTPSSEYEEYKKEYMEAQKEVIQNVIEVTFSYIPLFHTFSALVATVDVLAAFAEVSVTAAIPYTRPSLLDIEKENYVKIAEARHPLLEIQSTIQYIPNSYEMGGTGDDRKNVMLITGPNMGGKSTYMRQLGIIIIMTQIGCFVPAESAAFPPFTALYTRIGASDNQSRGVSTFMNEMIDMSNILNACTENDSHANSLIVIDELGRGTSTYDGLGLSWGILEHIVTSVPNCYCLFTTHYFELTEIAKDYANVRNVHVTALTRENYITMLYGVRDGASDKSFGINVAQLCNFPPCIIEMAEKKVWELEAIAKANHTEKGRKRPSEGEMEGLKKRVRSVLEKDTVQRDDVALLIEAISNAC</sequence>
<reference evidence="7 8" key="1">
    <citation type="submission" date="2016-05" db="EMBL/GenBank/DDBJ databases">
        <title>Nuclear genome of Blastocystis sp. subtype 1 NandII.</title>
        <authorList>
            <person name="Gentekaki E."/>
            <person name="Curtis B."/>
            <person name="Stairs C."/>
            <person name="Eme L."/>
            <person name="Herman E."/>
            <person name="Klimes V."/>
            <person name="Arias M.C."/>
            <person name="Elias M."/>
            <person name="Hilliou F."/>
            <person name="Klute M."/>
            <person name="Malik S.-B."/>
            <person name="Pightling A."/>
            <person name="Rachubinski R."/>
            <person name="Salas D."/>
            <person name="Schlacht A."/>
            <person name="Suga H."/>
            <person name="Archibald J."/>
            <person name="Ball S.G."/>
            <person name="Clark G."/>
            <person name="Dacks J."/>
            <person name="Van Der Giezen M."/>
            <person name="Tsaousis A."/>
            <person name="Roger A."/>
        </authorList>
    </citation>
    <scope>NUCLEOTIDE SEQUENCE [LARGE SCALE GENOMIC DNA]</scope>
    <source>
        <strain evidence="8">ATCC 50177 / NandII</strain>
    </source>
</reference>
<dbReference type="PIRSF" id="PIRSF005813">
    <property type="entry name" value="MSH2"/>
    <property type="match status" value="1"/>
</dbReference>
<dbReference type="OrthoDB" id="295033at2759"/>
<dbReference type="SMART" id="SM00534">
    <property type="entry name" value="MUTSac"/>
    <property type="match status" value="1"/>
</dbReference>
<dbReference type="GO" id="GO:0006298">
    <property type="term" value="P:mismatch repair"/>
    <property type="evidence" value="ECO:0007669"/>
    <property type="project" value="InterPro"/>
</dbReference>
<name>A0A196SLT9_BLAHN</name>
<dbReference type="Pfam" id="PF05192">
    <property type="entry name" value="MutS_III"/>
    <property type="match status" value="1"/>
</dbReference>